<accession>A0A9D2NU66</accession>
<protein>
    <submittedName>
        <fullName evidence="3">WYL domain-containing protein</fullName>
    </submittedName>
</protein>
<evidence type="ECO:0000313" key="4">
    <source>
        <dbReference type="Proteomes" id="UP000823896"/>
    </source>
</evidence>
<dbReference type="InterPro" id="IPR036390">
    <property type="entry name" value="WH_DNA-bd_sf"/>
</dbReference>
<dbReference type="Pfam" id="PF13280">
    <property type="entry name" value="WYL"/>
    <property type="match status" value="1"/>
</dbReference>
<proteinExistence type="predicted"/>
<reference evidence="3" key="1">
    <citation type="journal article" date="2021" name="PeerJ">
        <title>Extensive microbial diversity within the chicken gut microbiome revealed by metagenomics and culture.</title>
        <authorList>
            <person name="Gilroy R."/>
            <person name="Ravi A."/>
            <person name="Getino M."/>
            <person name="Pursley I."/>
            <person name="Horton D.L."/>
            <person name="Alikhan N.F."/>
            <person name="Baker D."/>
            <person name="Gharbi K."/>
            <person name="Hall N."/>
            <person name="Watson M."/>
            <person name="Adriaenssens E.M."/>
            <person name="Foster-Nyarko E."/>
            <person name="Jarju S."/>
            <person name="Secka A."/>
            <person name="Antonio M."/>
            <person name="Oren A."/>
            <person name="Chaudhuri R.R."/>
            <person name="La Ragione R."/>
            <person name="Hildebrand F."/>
            <person name="Pallen M.J."/>
        </authorList>
    </citation>
    <scope>NUCLEOTIDE SEQUENCE</scope>
    <source>
        <strain evidence="3">CHK187-11901</strain>
    </source>
</reference>
<dbReference type="PANTHER" id="PTHR34580:SF1">
    <property type="entry name" value="PROTEIN PAFC"/>
    <property type="match status" value="1"/>
</dbReference>
<dbReference type="SUPFAM" id="SSF46785">
    <property type="entry name" value="Winged helix' DNA-binding domain"/>
    <property type="match status" value="1"/>
</dbReference>
<name>A0A9D2NU66_9FIRM</name>
<dbReference type="Proteomes" id="UP000823896">
    <property type="component" value="Unassembled WGS sequence"/>
</dbReference>
<feature type="domain" description="WCX" evidence="2">
    <location>
        <begin position="225"/>
        <end position="301"/>
    </location>
</feature>
<dbReference type="Pfam" id="PF25583">
    <property type="entry name" value="WCX"/>
    <property type="match status" value="1"/>
</dbReference>
<dbReference type="PIRSF" id="PIRSF016838">
    <property type="entry name" value="PafC"/>
    <property type="match status" value="1"/>
</dbReference>
<dbReference type="EMBL" id="DWWM01000042">
    <property type="protein sequence ID" value="HJC36798.1"/>
    <property type="molecule type" value="Genomic_DNA"/>
</dbReference>
<dbReference type="InterPro" id="IPR036388">
    <property type="entry name" value="WH-like_DNA-bd_sf"/>
</dbReference>
<dbReference type="InterPro" id="IPR051534">
    <property type="entry name" value="CBASS_pafABC_assoc_protein"/>
</dbReference>
<dbReference type="PROSITE" id="PS52050">
    <property type="entry name" value="WYL"/>
    <property type="match status" value="1"/>
</dbReference>
<gene>
    <name evidence="3" type="ORF">H9702_06670</name>
</gene>
<dbReference type="PANTHER" id="PTHR34580">
    <property type="match status" value="1"/>
</dbReference>
<dbReference type="InterPro" id="IPR028349">
    <property type="entry name" value="PafC-like"/>
</dbReference>
<dbReference type="InterPro" id="IPR026881">
    <property type="entry name" value="WYL_dom"/>
</dbReference>
<dbReference type="Gene3D" id="1.10.10.10">
    <property type="entry name" value="Winged helix-like DNA-binding domain superfamily/Winged helix DNA-binding domain"/>
    <property type="match status" value="1"/>
</dbReference>
<comment type="caution">
    <text evidence="3">The sequence shown here is derived from an EMBL/GenBank/DDBJ whole genome shotgun (WGS) entry which is preliminary data.</text>
</comment>
<organism evidence="3 4">
    <name type="scientific">Candidatus Merdibacter merdavium</name>
    <dbReference type="NCBI Taxonomy" id="2838692"/>
    <lineage>
        <taxon>Bacteria</taxon>
        <taxon>Bacillati</taxon>
        <taxon>Bacillota</taxon>
        <taxon>Erysipelotrichia</taxon>
        <taxon>Erysipelotrichales</taxon>
        <taxon>Erysipelotrichaceae</taxon>
        <taxon>Merdibacter</taxon>
    </lineage>
</organism>
<feature type="domain" description="WYL" evidence="1">
    <location>
        <begin position="127"/>
        <end position="188"/>
    </location>
</feature>
<evidence type="ECO:0000259" key="1">
    <source>
        <dbReference type="Pfam" id="PF13280"/>
    </source>
</evidence>
<reference evidence="3" key="2">
    <citation type="submission" date="2021-04" db="EMBL/GenBank/DDBJ databases">
        <authorList>
            <person name="Gilroy R."/>
        </authorList>
    </citation>
    <scope>NUCLEOTIDE SEQUENCE</scope>
    <source>
        <strain evidence="3">CHK187-11901</strain>
    </source>
</reference>
<evidence type="ECO:0000313" key="3">
    <source>
        <dbReference type="EMBL" id="HJC36798.1"/>
    </source>
</evidence>
<dbReference type="InterPro" id="IPR057727">
    <property type="entry name" value="WCX_dom"/>
</dbReference>
<dbReference type="AlphaFoldDB" id="A0A9D2NU66"/>
<evidence type="ECO:0000259" key="2">
    <source>
        <dbReference type="Pfam" id="PF25583"/>
    </source>
</evidence>
<sequence length="314" mass="36497">MLQLLKVRGRMRIDEIAQALEINPRNVREFRKELETAGYSILQTTGRYGGYQLDAAALLPAAALDAQEEDALQEACRYLRSHADFIAADAFERAMGKILSAHSAPKKSPSIYLQERMPGISAMEQRYVDRCVEAIRDQRSVILTYRTLSAAKPYTIEIHPYELLFFQGACYCLAYSMKAHDFRSFRFSEQRMFDFRLTQRRFDRDPNFAVDRYVGRTGLIRGDFIHARFEVRHEQARRVAERSVGISSKMRWIDADTLEVDAWIETEYELFDLLLRLGADARLLEPVDLVQRMKAQITAMLRRYEEEELNDPSE</sequence>